<comment type="catalytic activity">
    <reaction evidence="7">
        <text>Endonucleolytic cleavage to 5'-phosphooligonucleotide end-products.</text>
        <dbReference type="EC" id="3.1.21.2"/>
    </reaction>
</comment>
<comment type="function">
    <text evidence="7">Endonuclease IV plays a role in DNA repair. It cleaves phosphodiester bonds at apurinic or apyrimidinic (AP) sites, generating a 3'-hydroxyl group and a 5'-terminal sugar phosphate.</text>
</comment>
<keyword evidence="7" id="KW-0540">Nuclease</keyword>
<keyword evidence="4 7" id="KW-0378">Hydrolase</keyword>
<dbReference type="PATRIC" id="fig|1618333.3.peg.380"/>
<evidence type="ECO:0000256" key="5">
    <source>
        <dbReference type="ARBA" id="ARBA00022833"/>
    </source>
</evidence>
<feature type="binding site" evidence="7">
    <location>
        <position position="143"/>
    </location>
    <ligand>
        <name>Zn(2+)</name>
        <dbReference type="ChEBI" id="CHEBI:29105"/>
        <label>1</label>
    </ligand>
</feature>
<evidence type="ECO:0000256" key="2">
    <source>
        <dbReference type="ARBA" id="ARBA00022723"/>
    </source>
</evidence>
<dbReference type="InterPro" id="IPR036237">
    <property type="entry name" value="Xyl_isomerase-like_sf"/>
</dbReference>
<feature type="binding site" evidence="7">
    <location>
        <position position="177"/>
    </location>
    <ligand>
        <name>Zn(2+)</name>
        <dbReference type="ChEBI" id="CHEBI:29105"/>
        <label>2</label>
    </ligand>
</feature>
<sequence>MLIGVHLSTAGGVKKIIEKINDFGINVIQVFVSAPRNFNDSKFDAESAQELAENIRNNTQVKQIFYHAIYLLNLASSNQELIEKSKKSLINALNVCAWMKAQGVIFHIGSSRERTFDQVKDEIADNINLILSNTPKNSTLTIETNAGQGNCIGSKFEEIKYLISKIKAKSRIGVCLDTAHSFASGYEINNPEKLLNDFDKTIGLKYLKVIHLNDSKTEFNSNVDRHENIGQGKIGLENIKNFINQNVLKDIPFILEVPGFNNTGPDKKNVEIVKKLFKL</sequence>
<dbReference type="SMART" id="SM00518">
    <property type="entry name" value="AP2Ec"/>
    <property type="match status" value="1"/>
</dbReference>
<feature type="binding site" evidence="7">
    <location>
        <position position="226"/>
    </location>
    <ligand>
        <name>Zn(2+)</name>
        <dbReference type="ChEBI" id="CHEBI:29105"/>
        <label>3</label>
    </ligand>
</feature>
<reference evidence="9 10" key="1">
    <citation type="journal article" date="2015" name="Nature">
        <title>rRNA introns, odd ribosomes, and small enigmatic genomes across a large radiation of phyla.</title>
        <authorList>
            <person name="Brown C.T."/>
            <person name="Hug L.A."/>
            <person name="Thomas B.C."/>
            <person name="Sharon I."/>
            <person name="Castelle C.J."/>
            <person name="Singh A."/>
            <person name="Wilkins M.J."/>
            <person name="Williams K.H."/>
            <person name="Banfield J.F."/>
        </authorList>
    </citation>
    <scope>NUCLEOTIDE SEQUENCE [LARGE SCALE GENOMIC DNA]</scope>
</reference>
<dbReference type="GO" id="GO:0008270">
    <property type="term" value="F:zinc ion binding"/>
    <property type="evidence" value="ECO:0007669"/>
    <property type="project" value="UniProtKB-UniRule"/>
</dbReference>
<dbReference type="InterPro" id="IPR018246">
    <property type="entry name" value="AP_endonuc_F2_Zn_BS"/>
</dbReference>
<dbReference type="Gene3D" id="3.20.20.150">
    <property type="entry name" value="Divalent-metal-dependent TIM barrel enzymes"/>
    <property type="match status" value="1"/>
</dbReference>
<dbReference type="SUPFAM" id="SSF51658">
    <property type="entry name" value="Xylose isomerase-like"/>
    <property type="match status" value="1"/>
</dbReference>
<keyword evidence="7 9" id="KW-0255">Endonuclease</keyword>
<keyword evidence="5 7" id="KW-0862">Zinc</keyword>
<dbReference type="GO" id="GO:0003906">
    <property type="term" value="F:DNA-(apurinic or apyrimidinic site) endonuclease activity"/>
    <property type="evidence" value="ECO:0007669"/>
    <property type="project" value="TreeGrafter"/>
</dbReference>
<feature type="binding site" evidence="7">
    <location>
        <position position="143"/>
    </location>
    <ligand>
        <name>Zn(2+)</name>
        <dbReference type="ChEBI" id="CHEBI:29105"/>
        <label>2</label>
    </ligand>
</feature>
<feature type="binding site" evidence="7">
    <location>
        <position position="224"/>
    </location>
    <ligand>
        <name>Zn(2+)</name>
        <dbReference type="ChEBI" id="CHEBI:29105"/>
        <label>3</label>
    </ligand>
</feature>
<evidence type="ECO:0000256" key="3">
    <source>
        <dbReference type="ARBA" id="ARBA00022763"/>
    </source>
</evidence>
<feature type="binding site" evidence="7">
    <location>
        <position position="211"/>
    </location>
    <ligand>
        <name>Zn(2+)</name>
        <dbReference type="ChEBI" id="CHEBI:29105"/>
        <label>2</label>
    </ligand>
</feature>
<dbReference type="GO" id="GO:0008833">
    <property type="term" value="F:deoxyribonuclease IV (phage-T4-induced) activity"/>
    <property type="evidence" value="ECO:0007669"/>
    <property type="project" value="UniProtKB-UniRule"/>
</dbReference>
<evidence type="ECO:0000256" key="4">
    <source>
        <dbReference type="ARBA" id="ARBA00022801"/>
    </source>
</evidence>
<dbReference type="PANTHER" id="PTHR21445:SF0">
    <property type="entry name" value="APURINIC-APYRIMIDINIC ENDONUCLEASE"/>
    <property type="match status" value="1"/>
</dbReference>
<dbReference type="NCBIfam" id="TIGR00587">
    <property type="entry name" value="nfo"/>
    <property type="match status" value="1"/>
</dbReference>
<dbReference type="PROSITE" id="PS51432">
    <property type="entry name" value="AP_NUCLEASE_F2_4"/>
    <property type="match status" value="1"/>
</dbReference>
<keyword evidence="3 7" id="KW-0227">DNA damage</keyword>
<feature type="binding site" evidence="7">
    <location>
        <position position="107"/>
    </location>
    <ligand>
        <name>Zn(2+)</name>
        <dbReference type="ChEBI" id="CHEBI:29105"/>
        <label>1</label>
    </ligand>
</feature>
<evidence type="ECO:0000259" key="8">
    <source>
        <dbReference type="Pfam" id="PF01261"/>
    </source>
</evidence>
<dbReference type="CDD" id="cd00019">
    <property type="entry name" value="AP2Ec"/>
    <property type="match status" value="1"/>
</dbReference>
<feature type="domain" description="Xylose isomerase-like TIM barrel" evidence="8">
    <location>
        <begin position="18"/>
        <end position="265"/>
    </location>
</feature>
<dbReference type="GO" id="GO:0006284">
    <property type="term" value="P:base-excision repair"/>
    <property type="evidence" value="ECO:0007669"/>
    <property type="project" value="TreeGrafter"/>
</dbReference>
<evidence type="ECO:0000313" key="10">
    <source>
        <dbReference type="Proteomes" id="UP000034316"/>
    </source>
</evidence>
<dbReference type="GO" id="GO:0008081">
    <property type="term" value="F:phosphoric diester hydrolase activity"/>
    <property type="evidence" value="ECO:0007669"/>
    <property type="project" value="TreeGrafter"/>
</dbReference>
<dbReference type="PANTHER" id="PTHR21445">
    <property type="entry name" value="ENDONUCLEASE IV ENDODEOXYRIBONUCLEASE IV"/>
    <property type="match status" value="1"/>
</dbReference>
<dbReference type="EC" id="3.1.21.2" evidence="7"/>
<dbReference type="FunFam" id="3.20.20.150:FF:000001">
    <property type="entry name" value="Probable endonuclease 4"/>
    <property type="match status" value="1"/>
</dbReference>
<feature type="binding site" evidence="7">
    <location>
        <position position="256"/>
    </location>
    <ligand>
        <name>Zn(2+)</name>
        <dbReference type="ChEBI" id="CHEBI:29105"/>
        <label>2</label>
    </ligand>
</feature>
<dbReference type="InterPro" id="IPR001719">
    <property type="entry name" value="AP_endonuc_2"/>
</dbReference>
<dbReference type="InterPro" id="IPR013022">
    <property type="entry name" value="Xyl_isomerase-like_TIM-brl"/>
</dbReference>
<evidence type="ECO:0000313" key="9">
    <source>
        <dbReference type="EMBL" id="KKP88692.1"/>
    </source>
</evidence>
<comment type="cofactor">
    <cofactor evidence="7">
        <name>Zn(2+)</name>
        <dbReference type="ChEBI" id="CHEBI:29105"/>
    </cofactor>
    <text evidence="7">Binds 3 Zn(2+) ions.</text>
</comment>
<dbReference type="STRING" id="1618333.UR93_C0010G0013"/>
<evidence type="ECO:0000256" key="1">
    <source>
        <dbReference type="ARBA" id="ARBA00005340"/>
    </source>
</evidence>
<dbReference type="Proteomes" id="UP000034316">
    <property type="component" value="Unassembled WGS sequence"/>
</dbReference>
<feature type="binding site" evidence="7">
    <location>
        <position position="180"/>
    </location>
    <ligand>
        <name>Zn(2+)</name>
        <dbReference type="ChEBI" id="CHEBI:29105"/>
        <label>3</label>
    </ligand>
</feature>
<dbReference type="GO" id="GO:0003677">
    <property type="term" value="F:DNA binding"/>
    <property type="evidence" value="ECO:0007669"/>
    <property type="project" value="InterPro"/>
</dbReference>
<organism evidence="9 10">
    <name type="scientific">Berkelbacteria bacterium GW2011_GWA2_35_9</name>
    <dbReference type="NCBI Taxonomy" id="1618333"/>
    <lineage>
        <taxon>Bacteria</taxon>
        <taxon>Candidatus Berkelbacteria</taxon>
    </lineage>
</organism>
<comment type="similarity">
    <text evidence="1 7">Belongs to the AP endonuclease 2 family.</text>
</comment>
<comment type="caution">
    <text evidence="9">The sequence shown here is derived from an EMBL/GenBank/DDBJ whole genome shotgun (WGS) entry which is preliminary data.</text>
</comment>
<keyword evidence="2 7" id="KW-0479">Metal-binding</keyword>
<dbReference type="PROSITE" id="PS00729">
    <property type="entry name" value="AP_NUCLEASE_F2_1"/>
    <property type="match status" value="1"/>
</dbReference>
<keyword evidence="6 7" id="KW-0234">DNA repair</keyword>
<evidence type="ECO:0000256" key="7">
    <source>
        <dbReference type="HAMAP-Rule" id="MF_00152"/>
    </source>
</evidence>
<gene>
    <name evidence="7" type="primary">nfo</name>
    <name evidence="9" type="ORF">UR93_C0010G0013</name>
</gene>
<dbReference type="AlphaFoldDB" id="A0A0G0GAG7"/>
<protein>
    <recommendedName>
        <fullName evidence="7">Probable endonuclease 4</fullName>
        <ecNumber evidence="7">3.1.21.2</ecNumber>
    </recommendedName>
    <alternativeName>
        <fullName evidence="7">Endodeoxyribonuclease IV</fullName>
    </alternativeName>
    <alternativeName>
        <fullName evidence="7">Endonuclease IV</fullName>
    </alternativeName>
</protein>
<accession>A0A0G0GAG7</accession>
<feature type="binding site" evidence="7">
    <location>
        <position position="67"/>
    </location>
    <ligand>
        <name>Zn(2+)</name>
        <dbReference type="ChEBI" id="CHEBI:29105"/>
        <label>1</label>
    </ligand>
</feature>
<dbReference type="EMBL" id="LBRB01000010">
    <property type="protein sequence ID" value="KKP88692.1"/>
    <property type="molecule type" value="Genomic_DNA"/>
</dbReference>
<dbReference type="HAMAP" id="MF_00152">
    <property type="entry name" value="Nfo"/>
    <property type="match status" value="1"/>
</dbReference>
<proteinExistence type="inferred from homology"/>
<evidence type="ECO:0000256" key="6">
    <source>
        <dbReference type="ARBA" id="ARBA00023204"/>
    </source>
</evidence>
<dbReference type="Pfam" id="PF01261">
    <property type="entry name" value="AP_endonuc_2"/>
    <property type="match status" value="1"/>
</dbReference>
<dbReference type="PROSITE" id="PS00731">
    <property type="entry name" value="AP_NUCLEASE_F2_3"/>
    <property type="match status" value="1"/>
</dbReference>
<name>A0A0G0GAG7_9BACT</name>